<gene>
    <name evidence="2" type="ORF">MNBD_NITROSPINAE04-98</name>
</gene>
<dbReference type="GO" id="GO:0032259">
    <property type="term" value="P:methylation"/>
    <property type="evidence" value="ECO:0007669"/>
    <property type="project" value="UniProtKB-KW"/>
</dbReference>
<accession>A0A3B1C5S3</accession>
<dbReference type="PANTHER" id="PTHR47099">
    <property type="entry name" value="METHYLCOBAMIDE:COM METHYLTRANSFERASE MTBA"/>
    <property type="match status" value="1"/>
</dbReference>
<sequence length="342" mass="37391">MNSKEIVFTAMELGKPPRIPVAPFGCGVWTIHRSGTNFKDLSQDAERMAKTNLDIYSKFKPDIVYVGSGYNNLHAAALGGSIKYREIGAPDLEEPYINEIADIEKLDLGKIPSDPVIQTIWKAARIVRKEIGDEVVVTVTAWGPFTLAAQLVGVEKMMRATFKDKELVSATCDFAVKMIEAIFEPLVDDGTIEMITMADPTASGDLISRKQFEKFAVPPLKKVTAWARSKGVKSLLHICGDTNNRLDLFPETGADCISLDQKVELSRAIAEIGNKICIAGNVNPVVVLDRGDVEKVKEVATECLKTGAPNGGFILMPGCDHPPTVPDENLAMFYDLAKNYTD</sequence>
<protein>
    <submittedName>
        <fullName evidence="2">Methylcobalamin:coenzyme M methyltransferase, methylamine-specific</fullName>
    </submittedName>
</protein>
<dbReference type="GO" id="GO:0008168">
    <property type="term" value="F:methyltransferase activity"/>
    <property type="evidence" value="ECO:0007669"/>
    <property type="project" value="UniProtKB-KW"/>
</dbReference>
<dbReference type="InterPro" id="IPR038071">
    <property type="entry name" value="UROD/MetE-like_sf"/>
</dbReference>
<reference evidence="2" key="1">
    <citation type="submission" date="2018-06" db="EMBL/GenBank/DDBJ databases">
        <authorList>
            <person name="Zhirakovskaya E."/>
        </authorList>
    </citation>
    <scope>NUCLEOTIDE SEQUENCE</scope>
</reference>
<evidence type="ECO:0000259" key="1">
    <source>
        <dbReference type="Pfam" id="PF01208"/>
    </source>
</evidence>
<feature type="domain" description="Uroporphyrinogen decarboxylase (URO-D)" evidence="1">
    <location>
        <begin position="4"/>
        <end position="340"/>
    </location>
</feature>
<proteinExistence type="predicted"/>
<evidence type="ECO:0000313" key="2">
    <source>
        <dbReference type="EMBL" id="VAX19208.1"/>
    </source>
</evidence>
<keyword evidence="2" id="KW-0489">Methyltransferase</keyword>
<dbReference type="InterPro" id="IPR052024">
    <property type="entry name" value="Methanogen_methyltrans"/>
</dbReference>
<keyword evidence="2" id="KW-0808">Transferase</keyword>
<dbReference type="PANTHER" id="PTHR47099:SF1">
    <property type="entry name" value="METHYLCOBAMIDE:COM METHYLTRANSFERASE MTBA"/>
    <property type="match status" value="1"/>
</dbReference>
<dbReference type="CDD" id="cd03465">
    <property type="entry name" value="URO-D_like"/>
    <property type="match status" value="1"/>
</dbReference>
<dbReference type="InterPro" id="IPR000257">
    <property type="entry name" value="Uroporphyrinogen_deCOase"/>
</dbReference>
<organism evidence="2">
    <name type="scientific">hydrothermal vent metagenome</name>
    <dbReference type="NCBI Taxonomy" id="652676"/>
    <lineage>
        <taxon>unclassified sequences</taxon>
        <taxon>metagenomes</taxon>
        <taxon>ecological metagenomes</taxon>
    </lineage>
</organism>
<dbReference type="SUPFAM" id="SSF51726">
    <property type="entry name" value="UROD/MetE-like"/>
    <property type="match status" value="1"/>
</dbReference>
<dbReference type="AlphaFoldDB" id="A0A3B1C5S3"/>
<name>A0A3B1C5S3_9ZZZZ</name>
<dbReference type="GO" id="GO:0006779">
    <property type="term" value="P:porphyrin-containing compound biosynthetic process"/>
    <property type="evidence" value="ECO:0007669"/>
    <property type="project" value="InterPro"/>
</dbReference>
<dbReference type="Pfam" id="PF01208">
    <property type="entry name" value="URO-D"/>
    <property type="match status" value="1"/>
</dbReference>
<dbReference type="Gene3D" id="3.20.20.210">
    <property type="match status" value="1"/>
</dbReference>
<dbReference type="EMBL" id="UOGA01000148">
    <property type="protein sequence ID" value="VAX19208.1"/>
    <property type="molecule type" value="Genomic_DNA"/>
</dbReference>
<dbReference type="GO" id="GO:0004853">
    <property type="term" value="F:uroporphyrinogen decarboxylase activity"/>
    <property type="evidence" value="ECO:0007669"/>
    <property type="project" value="InterPro"/>
</dbReference>